<evidence type="ECO:0000313" key="3">
    <source>
        <dbReference type="EMBL" id="MCT7376490.1"/>
    </source>
</evidence>
<dbReference type="Pfam" id="PF08239">
    <property type="entry name" value="SH3_3"/>
    <property type="match status" value="1"/>
</dbReference>
<feature type="signal peptide" evidence="1">
    <location>
        <begin position="1"/>
        <end position="23"/>
    </location>
</feature>
<dbReference type="PROSITE" id="PS51781">
    <property type="entry name" value="SH3B"/>
    <property type="match status" value="1"/>
</dbReference>
<protein>
    <submittedName>
        <fullName evidence="3">DUF1236 domain-containing protein</fullName>
    </submittedName>
</protein>
<evidence type="ECO:0000313" key="4">
    <source>
        <dbReference type="Proteomes" id="UP001320831"/>
    </source>
</evidence>
<accession>A0ABT2LPK2</accession>
<evidence type="ECO:0000256" key="1">
    <source>
        <dbReference type="SAM" id="SignalP"/>
    </source>
</evidence>
<gene>
    <name evidence="3" type="ORF">N5A92_15755</name>
</gene>
<keyword evidence="4" id="KW-1185">Reference proteome</keyword>
<proteinExistence type="predicted"/>
<dbReference type="Proteomes" id="UP001320831">
    <property type="component" value="Unassembled WGS sequence"/>
</dbReference>
<dbReference type="Pfam" id="PF06823">
    <property type="entry name" value="DUF1236"/>
    <property type="match status" value="1"/>
</dbReference>
<comment type="caution">
    <text evidence="3">The sequence shown here is derived from an EMBL/GenBank/DDBJ whole genome shotgun (WGS) entry which is preliminary data.</text>
</comment>
<dbReference type="RefSeq" id="WP_260904476.1">
    <property type="nucleotide sequence ID" value="NZ_JAOCZP010000004.1"/>
</dbReference>
<sequence>MKSLILKGTVAAAGLFALTSVAAAQVEATATADLNLRTGPGTGYPVVDVIRSSEQVIINGCDEGGSWCSVNHAGVEGWAYSGYLATEQAMEVMPRTTYETTGAVEVEVVPPPREVITEVAPPPREVITYVERNRVEPIYLEGEVSVGIGLPETVEVYDIPDYDYRYVYVNGRPVLVEPQSRRVVYVMP</sequence>
<dbReference type="EMBL" id="JAOCZP010000004">
    <property type="protein sequence ID" value="MCT7376490.1"/>
    <property type="molecule type" value="Genomic_DNA"/>
</dbReference>
<feature type="domain" description="SH3b" evidence="2">
    <location>
        <begin position="25"/>
        <end position="88"/>
    </location>
</feature>
<dbReference type="InterPro" id="IPR003646">
    <property type="entry name" value="SH3-like_bac-type"/>
</dbReference>
<name>A0ABT2LPK2_9HYPH</name>
<evidence type="ECO:0000259" key="2">
    <source>
        <dbReference type="PROSITE" id="PS51781"/>
    </source>
</evidence>
<dbReference type="Gene3D" id="2.30.30.40">
    <property type="entry name" value="SH3 Domains"/>
    <property type="match status" value="1"/>
</dbReference>
<feature type="chain" id="PRO_5045881894" evidence="1">
    <location>
        <begin position="24"/>
        <end position="188"/>
    </location>
</feature>
<organism evidence="3 4">
    <name type="scientific">Chelativorans salis</name>
    <dbReference type="NCBI Taxonomy" id="2978478"/>
    <lineage>
        <taxon>Bacteria</taxon>
        <taxon>Pseudomonadati</taxon>
        <taxon>Pseudomonadota</taxon>
        <taxon>Alphaproteobacteria</taxon>
        <taxon>Hyphomicrobiales</taxon>
        <taxon>Phyllobacteriaceae</taxon>
        <taxon>Chelativorans</taxon>
    </lineage>
</organism>
<keyword evidence="1" id="KW-0732">Signal</keyword>
<reference evidence="3 4" key="1">
    <citation type="submission" date="2022-09" db="EMBL/GenBank/DDBJ databases">
        <title>Chelativorans salina sp. nov., a novel slightly halophilic bacterium isolated from a saline lake sediment enrichment.</title>
        <authorList>
            <person name="Gao L."/>
            <person name="Fang B.-Z."/>
            <person name="Li W.-J."/>
        </authorList>
    </citation>
    <scope>NUCLEOTIDE SEQUENCE [LARGE SCALE GENOMIC DNA]</scope>
    <source>
        <strain evidence="3 4">EGI FJ00035</strain>
    </source>
</reference>
<dbReference type="InterPro" id="IPR009642">
    <property type="entry name" value="DUF1236"/>
</dbReference>